<proteinExistence type="predicted"/>
<feature type="region of interest" description="Disordered" evidence="2">
    <location>
        <begin position="390"/>
        <end position="409"/>
    </location>
</feature>
<evidence type="ECO:0000256" key="2">
    <source>
        <dbReference type="SAM" id="MobiDB-lite"/>
    </source>
</evidence>
<dbReference type="AlphaFoldDB" id="A0A3S1CF95"/>
<dbReference type="InterPro" id="IPR052216">
    <property type="entry name" value="CRISPR_Csm3_endoribonuclease"/>
</dbReference>
<keyword evidence="1" id="KW-0051">Antiviral defense</keyword>
<feature type="domain" description="CRISPR type III-associated protein" evidence="3">
    <location>
        <begin position="24"/>
        <end position="206"/>
    </location>
</feature>
<comment type="caution">
    <text evidence="4">The sequence shown here is derived from an EMBL/GenBank/DDBJ whole genome shotgun (WGS) entry which is preliminary data.</text>
</comment>
<protein>
    <recommendedName>
        <fullName evidence="3">CRISPR type III-associated protein domain-containing protein</fullName>
    </recommendedName>
</protein>
<dbReference type="GO" id="GO:0051607">
    <property type="term" value="P:defense response to virus"/>
    <property type="evidence" value="ECO:0007669"/>
    <property type="project" value="UniProtKB-KW"/>
</dbReference>
<reference evidence="4" key="2">
    <citation type="journal article" date="2019" name="Genome Biol. Evol.">
        <title>Day and night: Metabolic profiles and evolutionary relationships of six axenic non-marine cyanobacteria.</title>
        <authorList>
            <person name="Will S.E."/>
            <person name="Henke P."/>
            <person name="Boedeker C."/>
            <person name="Huang S."/>
            <person name="Brinkmann H."/>
            <person name="Rohde M."/>
            <person name="Jarek M."/>
            <person name="Friedl T."/>
            <person name="Seufert S."/>
            <person name="Schumacher M."/>
            <person name="Overmann J."/>
            <person name="Neumann-Schaal M."/>
            <person name="Petersen J."/>
        </authorList>
    </citation>
    <scope>NUCLEOTIDE SEQUENCE [LARGE SCALE GENOMIC DNA]</scope>
    <source>
        <strain evidence="4">PCC 7102</strain>
    </source>
</reference>
<evidence type="ECO:0000256" key="1">
    <source>
        <dbReference type="ARBA" id="ARBA00023118"/>
    </source>
</evidence>
<organism evidence="4 5">
    <name type="scientific">Dulcicalothrix desertica PCC 7102</name>
    <dbReference type="NCBI Taxonomy" id="232991"/>
    <lineage>
        <taxon>Bacteria</taxon>
        <taxon>Bacillati</taxon>
        <taxon>Cyanobacteriota</taxon>
        <taxon>Cyanophyceae</taxon>
        <taxon>Nostocales</taxon>
        <taxon>Calotrichaceae</taxon>
        <taxon>Dulcicalothrix</taxon>
    </lineage>
</organism>
<feature type="domain" description="CRISPR type III-associated protein" evidence="3">
    <location>
        <begin position="263"/>
        <end position="457"/>
    </location>
</feature>
<dbReference type="InterPro" id="IPR005537">
    <property type="entry name" value="RAMP_III_fam"/>
</dbReference>
<evidence type="ECO:0000313" key="5">
    <source>
        <dbReference type="Proteomes" id="UP000271624"/>
    </source>
</evidence>
<dbReference type="PANTHER" id="PTHR35579">
    <property type="entry name" value="CRISPR SYSTEM CMS ENDORIBONUCLEASE CSM3"/>
    <property type="match status" value="1"/>
</dbReference>
<gene>
    <name evidence="4" type="ORF">DSM106972_063410</name>
</gene>
<dbReference type="OrthoDB" id="1063910at2"/>
<dbReference type="EMBL" id="RSCL01000017">
    <property type="protein sequence ID" value="RUT02266.1"/>
    <property type="molecule type" value="Genomic_DNA"/>
</dbReference>
<accession>A0A3S1CF95</accession>
<reference evidence="4" key="1">
    <citation type="submission" date="2018-12" db="EMBL/GenBank/DDBJ databases">
        <authorList>
            <person name="Will S."/>
            <person name="Neumann-Schaal M."/>
            <person name="Henke P."/>
        </authorList>
    </citation>
    <scope>NUCLEOTIDE SEQUENCE</scope>
    <source>
        <strain evidence="4">PCC 7102</strain>
    </source>
</reference>
<name>A0A3S1CF95_9CYAN</name>
<evidence type="ECO:0000313" key="4">
    <source>
        <dbReference type="EMBL" id="RUT02266.1"/>
    </source>
</evidence>
<sequence>MSRERISRNIVKRIIVDGVLVLDTPTCLSDGDALGATDMMLLRDSISDKALLTGSSIAGALRNYLHEYECSYERIETRSNMSAKLFGDLFAYKDERNLSEQRKIKLREEDTQSPLIINESISSKVPRVELRDGVKIDGKTGTALDKNKYDLELLSAGTQFPLRFELLIESDKDEVLLKQALSIVLEGLKKGEIGIGMKKRRGFGKCHVEEWQIWEFDLTKKSDCIAWLTFERWGTQPHSSKQLQNVKIEQIDRRNRLFITANFKLVTPLLIRSNQNLIPNKCSPDTVHLHSYRKGGNKPVVSGASIAGVLWHRAERIIKTLDKDLKIVNELFGFVDEETKEAKASRLLVDETIIENTSELVQSRIAIDRFTGGAYHGALFQEQPIYPAQVKEDDKKKDKNKYKKNPDESRKDMNISLQIELQNPKEYEIGLLLLLLKDLWVSDLPIGGTTSIGRGRLQGLEARIVWYNSNYGSLEEKRSISENKGKLIISDQDKQRLEYFVEKLVEQV</sequence>
<evidence type="ECO:0000259" key="3">
    <source>
        <dbReference type="Pfam" id="PF03787"/>
    </source>
</evidence>
<dbReference type="Proteomes" id="UP000271624">
    <property type="component" value="Unassembled WGS sequence"/>
</dbReference>
<keyword evidence="5" id="KW-1185">Reference proteome</keyword>
<dbReference type="PANTHER" id="PTHR35579:SF6">
    <property type="entry name" value="DUF324 DOMAIN-CONTAINING PROTEIN"/>
    <property type="match status" value="1"/>
</dbReference>
<dbReference type="Pfam" id="PF03787">
    <property type="entry name" value="RAMPs"/>
    <property type="match status" value="2"/>
</dbReference>
<dbReference type="RefSeq" id="WP_127084527.1">
    <property type="nucleotide sequence ID" value="NZ_RSCL01000017.1"/>
</dbReference>